<dbReference type="EMBL" id="JBHRSX010000077">
    <property type="protein sequence ID" value="MFC3203268.1"/>
    <property type="molecule type" value="Genomic_DNA"/>
</dbReference>
<comment type="caution">
    <text evidence="3">The sequence shown here is derived from an EMBL/GenBank/DDBJ whole genome shotgun (WGS) entry which is preliminary data.</text>
</comment>
<feature type="domain" description="Insertion element IS402-like" evidence="2">
    <location>
        <begin position="6"/>
        <end position="76"/>
    </location>
</feature>
<organism evidence="3 4">
    <name type="scientific">Alteromonas oceani</name>
    <dbReference type="NCBI Taxonomy" id="2071609"/>
    <lineage>
        <taxon>Bacteria</taxon>
        <taxon>Pseudomonadati</taxon>
        <taxon>Pseudomonadota</taxon>
        <taxon>Gammaproteobacteria</taxon>
        <taxon>Alteromonadales</taxon>
        <taxon>Alteromonadaceae</taxon>
        <taxon>Alteromonas/Salinimonas group</taxon>
        <taxon>Alteromonas</taxon>
    </lineage>
</organism>
<evidence type="ECO:0000313" key="3">
    <source>
        <dbReference type="EMBL" id="MFC3203268.1"/>
    </source>
</evidence>
<protein>
    <submittedName>
        <fullName evidence="3">IS5 family transposase</fullName>
    </submittedName>
</protein>
<dbReference type="Pfam" id="PF01609">
    <property type="entry name" value="DDE_Tnp_1"/>
    <property type="match status" value="1"/>
</dbReference>
<dbReference type="Proteomes" id="UP001595477">
    <property type="component" value="Unassembled WGS sequence"/>
</dbReference>
<gene>
    <name evidence="3" type="ORF">ACFOEW_15760</name>
</gene>
<dbReference type="InterPro" id="IPR002559">
    <property type="entry name" value="Transposase_11"/>
</dbReference>
<evidence type="ECO:0000313" key="4">
    <source>
        <dbReference type="Proteomes" id="UP001595477"/>
    </source>
</evidence>
<keyword evidence="4" id="KW-1185">Reference proteome</keyword>
<feature type="domain" description="Transposase IS4-like" evidence="1">
    <location>
        <begin position="87"/>
        <end position="249"/>
    </location>
</feature>
<evidence type="ECO:0000259" key="1">
    <source>
        <dbReference type="Pfam" id="PF01609"/>
    </source>
</evidence>
<proteinExistence type="predicted"/>
<sequence length="255" mass="29464">MPRLMLTDKRWQKLLQVMKSTGRIYNKPEHRMTFEGILFRLRSGIPWRDLPTEFGSWSAVYRRFNLWSKKGLLNMLFNELAKLSDYDWVFADGSIVKAHQHSAGAATKDNECIGKSRGGNSTKIHLAVDSGGLPIYFELSEGQRNGIARAQSLVDHLREVNIFVGDKGYDSEALREYIEAKGGISVIPKRNYGQDIDKDKDSVDWCLYKYRHLVENAFARIKHYRSISTRYEKLARNYASMVSLAFSMMWLPMYC</sequence>
<dbReference type="RefSeq" id="WP_123323299.1">
    <property type="nucleotide sequence ID" value="NZ_JBHRSX010000077.1"/>
</dbReference>
<name>A0ABV7JZ18_9ALTE</name>
<evidence type="ECO:0000259" key="2">
    <source>
        <dbReference type="Pfam" id="PF13340"/>
    </source>
</evidence>
<accession>A0ABV7JZ18</accession>
<dbReference type="Pfam" id="PF13340">
    <property type="entry name" value="DUF4096"/>
    <property type="match status" value="1"/>
</dbReference>
<dbReference type="InterPro" id="IPR025161">
    <property type="entry name" value="IS402-like_dom"/>
</dbReference>
<dbReference type="InterPro" id="IPR052909">
    <property type="entry name" value="Transposase_6_like"/>
</dbReference>
<reference evidence="4" key="1">
    <citation type="journal article" date="2019" name="Int. J. Syst. Evol. Microbiol.">
        <title>The Global Catalogue of Microorganisms (GCM) 10K type strain sequencing project: providing services to taxonomists for standard genome sequencing and annotation.</title>
        <authorList>
            <consortium name="The Broad Institute Genomics Platform"/>
            <consortium name="The Broad Institute Genome Sequencing Center for Infectious Disease"/>
            <person name="Wu L."/>
            <person name="Ma J."/>
        </authorList>
    </citation>
    <scope>NUCLEOTIDE SEQUENCE [LARGE SCALE GENOMIC DNA]</scope>
    <source>
        <strain evidence="4">KCTC 52449</strain>
    </source>
</reference>
<dbReference type="PANTHER" id="PTHR46637:SF1">
    <property type="entry name" value="BLL5188 PROTEIN"/>
    <property type="match status" value="1"/>
</dbReference>
<dbReference type="PANTHER" id="PTHR46637">
    <property type="entry name" value="TIS1421-TRANSPOSASE PROTEIN A"/>
    <property type="match status" value="1"/>
</dbReference>
<dbReference type="NCBIfam" id="NF033580">
    <property type="entry name" value="transpos_IS5_3"/>
    <property type="match status" value="1"/>
</dbReference>